<dbReference type="EC" id="2.1.1.-" evidence="1"/>
<proteinExistence type="predicted"/>
<dbReference type="GO" id="GO:0008168">
    <property type="term" value="F:methyltransferase activity"/>
    <property type="evidence" value="ECO:0007669"/>
    <property type="project" value="UniProtKB-KW"/>
</dbReference>
<gene>
    <name evidence="1" type="ORF">RM540_06010</name>
</gene>
<accession>A0ABU3BPU7</accession>
<protein>
    <submittedName>
        <fullName evidence="1">Class I SAM-dependent methyltransferase</fullName>
        <ecNumber evidence="1">2.1.1.-</ecNumber>
    </submittedName>
</protein>
<evidence type="ECO:0000313" key="1">
    <source>
        <dbReference type="EMBL" id="MDT0631300.1"/>
    </source>
</evidence>
<evidence type="ECO:0000313" key="2">
    <source>
        <dbReference type="Proteomes" id="UP001267426"/>
    </source>
</evidence>
<name>A0ABU3BPU7_9BACT</name>
<dbReference type="SUPFAM" id="SSF53335">
    <property type="entry name" value="S-adenosyl-L-methionine-dependent methyltransferases"/>
    <property type="match status" value="1"/>
</dbReference>
<dbReference type="InterPro" id="IPR029063">
    <property type="entry name" value="SAM-dependent_MTases_sf"/>
</dbReference>
<dbReference type="EMBL" id="JAVRHT010000010">
    <property type="protein sequence ID" value="MDT0631300.1"/>
    <property type="molecule type" value="Genomic_DNA"/>
</dbReference>
<dbReference type="GO" id="GO:0032259">
    <property type="term" value="P:methylation"/>
    <property type="evidence" value="ECO:0007669"/>
    <property type="project" value="UniProtKB-KW"/>
</dbReference>
<dbReference type="Gene3D" id="3.40.50.150">
    <property type="entry name" value="Vaccinia Virus protein VP39"/>
    <property type="match status" value="1"/>
</dbReference>
<dbReference type="Proteomes" id="UP001267426">
    <property type="component" value="Unassembled WGS sequence"/>
</dbReference>
<comment type="caution">
    <text evidence="1">The sequence shown here is derived from an EMBL/GenBank/DDBJ whole genome shotgun (WGS) entry which is preliminary data.</text>
</comment>
<organism evidence="1 2">
    <name type="scientific">Rubrivirga litoralis</name>
    <dbReference type="NCBI Taxonomy" id="3075598"/>
    <lineage>
        <taxon>Bacteria</taxon>
        <taxon>Pseudomonadati</taxon>
        <taxon>Rhodothermota</taxon>
        <taxon>Rhodothermia</taxon>
        <taxon>Rhodothermales</taxon>
        <taxon>Rubricoccaceae</taxon>
        <taxon>Rubrivirga</taxon>
    </lineage>
</organism>
<keyword evidence="2" id="KW-1185">Reference proteome</keyword>
<dbReference type="RefSeq" id="WP_311662643.1">
    <property type="nucleotide sequence ID" value="NZ_JAVRHT010000010.1"/>
</dbReference>
<reference evidence="1 2" key="1">
    <citation type="submission" date="2023-09" db="EMBL/GenBank/DDBJ databases">
        <authorList>
            <person name="Rey-Velasco X."/>
        </authorList>
    </citation>
    <scope>NUCLEOTIDE SEQUENCE [LARGE SCALE GENOMIC DNA]</scope>
    <source>
        <strain evidence="1 2">F394</strain>
    </source>
</reference>
<dbReference type="Pfam" id="PF13578">
    <property type="entry name" value="Methyltransf_24"/>
    <property type="match status" value="1"/>
</dbReference>
<sequence length="231" mass="25329">MPPHPSRPALDTLDEVLAYIERIPERMCAPPQPRFLHDLSAGLQGRGAVVELGTHAGKSTIALAHAQRSRPDGRPVHTVDLVEHPRLAEHLAATGLTDWVVQTQARSSTVAHGWSGPIELLWIDADHSARGLLSDLRLWTPHVVGGGVVAVHDYPGFHGADQKARAVRRFLLARPDRWRVISDREAGSIFAVERLPPAAPPSLLRRSLGRARWAAHSARFVVSEALDLRRG</sequence>
<keyword evidence="1" id="KW-0808">Transferase</keyword>
<keyword evidence="1" id="KW-0489">Methyltransferase</keyword>